<evidence type="ECO:0000256" key="2">
    <source>
        <dbReference type="SAM" id="Phobius"/>
    </source>
</evidence>
<feature type="transmembrane region" description="Helical" evidence="2">
    <location>
        <begin position="45"/>
        <end position="69"/>
    </location>
</feature>
<evidence type="ECO:0000313" key="4">
    <source>
        <dbReference type="Proteomes" id="UP001595776"/>
    </source>
</evidence>
<name>A0ABV8U7V8_9PROT</name>
<accession>A0ABV8U7V8</accession>
<reference evidence="4" key="1">
    <citation type="journal article" date="2019" name="Int. J. Syst. Evol. Microbiol.">
        <title>The Global Catalogue of Microorganisms (GCM) 10K type strain sequencing project: providing services to taxonomists for standard genome sequencing and annotation.</title>
        <authorList>
            <consortium name="The Broad Institute Genomics Platform"/>
            <consortium name="The Broad Institute Genome Sequencing Center for Infectious Disease"/>
            <person name="Wu L."/>
            <person name="Ma J."/>
        </authorList>
    </citation>
    <scope>NUCLEOTIDE SEQUENCE [LARGE SCALE GENOMIC DNA]</scope>
    <source>
        <strain evidence="4">CGMCC 1.15304</strain>
    </source>
</reference>
<organism evidence="3 4">
    <name type="scientific">Kordiimonas lipolytica</name>
    <dbReference type="NCBI Taxonomy" id="1662421"/>
    <lineage>
        <taxon>Bacteria</taxon>
        <taxon>Pseudomonadati</taxon>
        <taxon>Pseudomonadota</taxon>
        <taxon>Alphaproteobacteria</taxon>
        <taxon>Kordiimonadales</taxon>
        <taxon>Kordiimonadaceae</taxon>
        <taxon>Kordiimonas</taxon>
    </lineage>
</organism>
<keyword evidence="2" id="KW-1133">Transmembrane helix</keyword>
<keyword evidence="4" id="KW-1185">Reference proteome</keyword>
<evidence type="ECO:0000313" key="3">
    <source>
        <dbReference type="EMBL" id="MFC4346878.1"/>
    </source>
</evidence>
<proteinExistence type="predicted"/>
<dbReference type="EMBL" id="JBHSCR010000001">
    <property type="protein sequence ID" value="MFC4346878.1"/>
    <property type="molecule type" value="Genomic_DNA"/>
</dbReference>
<dbReference type="RefSeq" id="WP_068147099.1">
    <property type="nucleotide sequence ID" value="NZ_JBHSCR010000001.1"/>
</dbReference>
<comment type="caution">
    <text evidence="3">The sequence shown here is derived from an EMBL/GenBank/DDBJ whole genome shotgun (WGS) entry which is preliminary data.</text>
</comment>
<keyword evidence="2" id="KW-0472">Membrane</keyword>
<evidence type="ECO:0000256" key="1">
    <source>
        <dbReference type="SAM" id="MobiDB-lite"/>
    </source>
</evidence>
<dbReference type="Proteomes" id="UP001595776">
    <property type="component" value="Unassembled WGS sequence"/>
</dbReference>
<protein>
    <recommendedName>
        <fullName evidence="5">Lipopolysaccharide assembly protein A domain-containing protein</fullName>
    </recommendedName>
</protein>
<evidence type="ECO:0008006" key="5">
    <source>
        <dbReference type="Google" id="ProtNLM"/>
    </source>
</evidence>
<sequence>MAQSLASLIRRLFWILLALFLILFSVNNRGPVQLSFEPFEFNFPVPAFLLVFAGIFIGLMLAAGVTGWLRLKGFARRRQAERRASFLEDQVSALSEDAHKAKAGEAHKAAAIGAGGNDSEALPNRVKDE</sequence>
<gene>
    <name evidence="3" type="ORF">ACFO5Q_03360</name>
</gene>
<keyword evidence="2" id="KW-0812">Transmembrane</keyword>
<feature type="region of interest" description="Disordered" evidence="1">
    <location>
        <begin position="105"/>
        <end position="129"/>
    </location>
</feature>